<dbReference type="PROSITE" id="PS50302">
    <property type="entry name" value="PUM"/>
    <property type="match status" value="1"/>
</dbReference>
<dbReference type="STRING" id="282301.A0A267DID5"/>
<dbReference type="PANTHER" id="PTHR13389">
    <property type="entry name" value="PUMILIO HOMOLOG 3"/>
    <property type="match status" value="1"/>
</dbReference>
<feature type="compositionally biased region" description="Acidic residues" evidence="4">
    <location>
        <begin position="117"/>
        <end position="137"/>
    </location>
</feature>
<feature type="repeat" description="Pumilio" evidence="3">
    <location>
        <begin position="262"/>
        <end position="297"/>
    </location>
</feature>
<dbReference type="SMART" id="SM00025">
    <property type="entry name" value="Pumilio"/>
    <property type="match status" value="4"/>
</dbReference>
<dbReference type="Proteomes" id="UP000215902">
    <property type="component" value="Unassembled WGS sequence"/>
</dbReference>
<reference evidence="6 7" key="1">
    <citation type="submission" date="2017-06" db="EMBL/GenBank/DDBJ databases">
        <title>A platform for efficient transgenesis in Macrostomum lignano, a flatworm model organism for stem cell research.</title>
        <authorList>
            <person name="Berezikov E."/>
        </authorList>
    </citation>
    <scope>NUCLEOTIDE SEQUENCE [LARGE SCALE GENOMIC DNA]</scope>
    <source>
        <strain evidence="6">DV1</strain>
        <tissue evidence="6">Whole organism</tissue>
    </source>
</reference>
<dbReference type="GO" id="GO:0005730">
    <property type="term" value="C:nucleolus"/>
    <property type="evidence" value="ECO:0007669"/>
    <property type="project" value="TreeGrafter"/>
</dbReference>
<dbReference type="GO" id="GO:0006417">
    <property type="term" value="P:regulation of translation"/>
    <property type="evidence" value="ECO:0007669"/>
    <property type="project" value="TreeGrafter"/>
</dbReference>
<feature type="compositionally biased region" description="Basic residues" evidence="4">
    <location>
        <begin position="767"/>
        <end position="776"/>
    </location>
</feature>
<gene>
    <name evidence="6" type="ORF">BOX15_Mlig004301g3</name>
</gene>
<proteinExistence type="predicted"/>
<evidence type="ECO:0000256" key="3">
    <source>
        <dbReference type="PROSITE-ProRule" id="PRU00317"/>
    </source>
</evidence>
<evidence type="ECO:0000256" key="1">
    <source>
        <dbReference type="ARBA" id="ARBA00022737"/>
    </source>
</evidence>
<dbReference type="Pfam" id="PF08144">
    <property type="entry name" value="CPL"/>
    <property type="match status" value="1"/>
</dbReference>
<comment type="caution">
    <text evidence="6">The sequence shown here is derived from an EMBL/GenBank/DDBJ whole genome shotgun (WGS) entry which is preliminary data.</text>
</comment>
<feature type="region of interest" description="Disordered" evidence="4">
    <location>
        <begin position="741"/>
        <end position="776"/>
    </location>
</feature>
<evidence type="ECO:0000259" key="5">
    <source>
        <dbReference type="PROSITE" id="PS50303"/>
    </source>
</evidence>
<keyword evidence="2" id="KW-0694">RNA-binding</keyword>
<keyword evidence="1" id="KW-0677">Repeat</keyword>
<dbReference type="AlphaFoldDB" id="A0A267DID5"/>
<organism evidence="6 7">
    <name type="scientific">Macrostomum lignano</name>
    <dbReference type="NCBI Taxonomy" id="282301"/>
    <lineage>
        <taxon>Eukaryota</taxon>
        <taxon>Metazoa</taxon>
        <taxon>Spiralia</taxon>
        <taxon>Lophotrochozoa</taxon>
        <taxon>Platyhelminthes</taxon>
        <taxon>Rhabditophora</taxon>
        <taxon>Macrostomorpha</taxon>
        <taxon>Macrostomida</taxon>
        <taxon>Macrostomidae</taxon>
        <taxon>Macrostomum</taxon>
    </lineage>
</organism>
<keyword evidence="7" id="KW-1185">Reference proteome</keyword>
<dbReference type="InterPro" id="IPR016024">
    <property type="entry name" value="ARM-type_fold"/>
</dbReference>
<accession>A0A267DID5</accession>
<evidence type="ECO:0000256" key="2">
    <source>
        <dbReference type="ARBA" id="ARBA00022884"/>
    </source>
</evidence>
<evidence type="ECO:0000313" key="7">
    <source>
        <dbReference type="Proteomes" id="UP000215902"/>
    </source>
</evidence>
<dbReference type="EMBL" id="NIVC01004154">
    <property type="protein sequence ID" value="PAA48414.1"/>
    <property type="molecule type" value="Genomic_DNA"/>
</dbReference>
<dbReference type="InterPro" id="IPR012959">
    <property type="entry name" value="CPL_dom"/>
</dbReference>
<dbReference type="InterPro" id="IPR033133">
    <property type="entry name" value="PUM-HD"/>
</dbReference>
<dbReference type="InterPro" id="IPR040059">
    <property type="entry name" value="PUM3"/>
</dbReference>
<evidence type="ECO:0000313" key="6">
    <source>
        <dbReference type="EMBL" id="PAA48414.1"/>
    </source>
</evidence>
<feature type="compositionally biased region" description="Low complexity" evidence="4">
    <location>
        <begin position="29"/>
        <end position="40"/>
    </location>
</feature>
<dbReference type="GO" id="GO:0003729">
    <property type="term" value="F:mRNA binding"/>
    <property type="evidence" value="ECO:0007669"/>
    <property type="project" value="TreeGrafter"/>
</dbReference>
<dbReference type="Gene3D" id="1.25.10.10">
    <property type="entry name" value="Leucine-rich Repeat Variant"/>
    <property type="match status" value="1"/>
</dbReference>
<dbReference type="InterPro" id="IPR001313">
    <property type="entry name" value="Pumilio_RNA-bd_rpt"/>
</dbReference>
<feature type="region of interest" description="Disordered" evidence="4">
    <location>
        <begin position="20"/>
        <end position="190"/>
    </location>
</feature>
<dbReference type="Pfam" id="PF00806">
    <property type="entry name" value="PUF"/>
    <property type="match status" value="2"/>
</dbReference>
<dbReference type="PANTHER" id="PTHR13389:SF0">
    <property type="entry name" value="PUMILIO HOMOLOG 3"/>
    <property type="match status" value="1"/>
</dbReference>
<feature type="compositionally biased region" description="Low complexity" evidence="4">
    <location>
        <begin position="163"/>
        <end position="175"/>
    </location>
</feature>
<feature type="compositionally biased region" description="Basic residues" evidence="4">
    <location>
        <begin position="180"/>
        <end position="190"/>
    </location>
</feature>
<dbReference type="SUPFAM" id="SSF48371">
    <property type="entry name" value="ARM repeat"/>
    <property type="match status" value="1"/>
</dbReference>
<protein>
    <recommendedName>
        <fullName evidence="5">PUM-HD domain-containing protein</fullName>
    </recommendedName>
</protein>
<feature type="domain" description="PUM-HD" evidence="5">
    <location>
        <begin position="195"/>
        <end position="565"/>
    </location>
</feature>
<evidence type="ECO:0000256" key="4">
    <source>
        <dbReference type="SAM" id="MobiDB-lite"/>
    </source>
</evidence>
<dbReference type="OrthoDB" id="497380at2759"/>
<dbReference type="PROSITE" id="PS50303">
    <property type="entry name" value="PUM_HD"/>
    <property type="match status" value="1"/>
</dbReference>
<dbReference type="InterPro" id="IPR011989">
    <property type="entry name" value="ARM-like"/>
</dbReference>
<name>A0A267DID5_9PLAT</name>
<sequence>MPLGRKPSAFRKTVSDLKSAAGFGGSGANEGAAAAAAVRPGGRKRKLSEPSAATAELQMDNKNSAAVDKKAGGRQMPRMGRSLANLASTIKKRGAVAIAGDRKRKRPRAAASSSGSEDGDDDDAENGDEAAEDDEFENSNLNDSTIFEDLNESDKKKLKKPNKQQQQQKQQQEKQPPTKKERRALKKKQKKNADLVSELLTAWEELRIEATPANRVAELCESVLKLGRGKLAELAAAHDTGRVLEAVLKRGSDQQRWLIFEELKDQLVALAKSKYGRFVAQKLLKYGAKEQRAYVFRAIEGRTPELLKHRFASELVETAYNEFANAAQRAAILQEFFGPELALFKSTSIVRLKDALATKRPGLVMQHLQQHLLALTQKDLIRHSLVQHLLLEYLEEAVPAGASGCQGNADASAVASLMENLRENLVPMLHTREGVKVALLVVRHLSHKDLKRALKSMKTFLCTSACNEHGYLFVLSLAERHSLTPEELHKLVLRELFDSLQELIDSQFGRKVLLYLLSPRDSLHFSPQLMSLILPPAAVGAGGKSAVEENSVTTEQLRERLHRALSLCSSRLLSHVSGRMAELCQANGTILFVQDTLRHCPGEKSACYAALADLIRQPFVPCQNPTSQSSGDESDQQQQQQHIIECSAGHLMLKRLLPSAPDLVRLINDFVTDENIVSWLACNRGCFFLLQLYESCPEDCSLRDRVATLLLGGGGGGFATALQSALKRQYRGAQLLSERIKAKTEPGSSLVGDRSAGDAESQQPVSKKARRLSKKL</sequence>